<evidence type="ECO:0000313" key="9">
    <source>
        <dbReference type="Proteomes" id="UP001054252"/>
    </source>
</evidence>
<comment type="subcellular location">
    <subcellularLocation>
        <location evidence="1">Golgi apparatus membrane</location>
        <topology evidence="1">Single-pass type II membrane protein</topology>
    </subcellularLocation>
</comment>
<comment type="similarity">
    <text evidence="2">Belongs to the glycosyltransferase 47 family.</text>
</comment>
<dbReference type="EMBL" id="BPVZ01000112">
    <property type="protein sequence ID" value="GKV35601.1"/>
    <property type="molecule type" value="Genomic_DNA"/>
</dbReference>
<keyword evidence="3" id="KW-0808">Transferase</keyword>
<evidence type="ECO:0000313" key="8">
    <source>
        <dbReference type="EMBL" id="GKV35601.1"/>
    </source>
</evidence>
<dbReference type="GO" id="GO:0000139">
    <property type="term" value="C:Golgi membrane"/>
    <property type="evidence" value="ECO:0007669"/>
    <property type="project" value="UniProtKB-SubCell"/>
</dbReference>
<gene>
    <name evidence="8" type="ORF">SLEP1_g43847</name>
</gene>
<evidence type="ECO:0000256" key="5">
    <source>
        <dbReference type="ARBA" id="ARBA00023034"/>
    </source>
</evidence>
<evidence type="ECO:0000256" key="1">
    <source>
        <dbReference type="ARBA" id="ARBA00004323"/>
    </source>
</evidence>
<organism evidence="8 9">
    <name type="scientific">Rubroshorea leprosula</name>
    <dbReference type="NCBI Taxonomy" id="152421"/>
    <lineage>
        <taxon>Eukaryota</taxon>
        <taxon>Viridiplantae</taxon>
        <taxon>Streptophyta</taxon>
        <taxon>Embryophyta</taxon>
        <taxon>Tracheophyta</taxon>
        <taxon>Spermatophyta</taxon>
        <taxon>Magnoliopsida</taxon>
        <taxon>eudicotyledons</taxon>
        <taxon>Gunneridae</taxon>
        <taxon>Pentapetalae</taxon>
        <taxon>rosids</taxon>
        <taxon>malvids</taxon>
        <taxon>Malvales</taxon>
        <taxon>Dipterocarpaceae</taxon>
        <taxon>Rubroshorea</taxon>
    </lineage>
</organism>
<keyword evidence="3" id="KW-0328">Glycosyltransferase</keyword>
<keyword evidence="5" id="KW-0333">Golgi apparatus</keyword>
<dbReference type="PANTHER" id="PTHR11062:SF272">
    <property type="entry name" value="EXOSTOSIN FAMILY PROTEIN"/>
    <property type="match status" value="1"/>
</dbReference>
<comment type="caution">
    <text evidence="8">The sequence shown here is derived from an EMBL/GenBank/DDBJ whole genome shotgun (WGS) entry which is preliminary data.</text>
</comment>
<accession>A0AAV5LEA4</accession>
<keyword evidence="6" id="KW-0812">Transmembrane</keyword>
<keyword evidence="9" id="KW-1185">Reference proteome</keyword>
<feature type="transmembrane region" description="Helical" evidence="6">
    <location>
        <begin position="21"/>
        <end position="44"/>
    </location>
</feature>
<evidence type="ECO:0000256" key="6">
    <source>
        <dbReference type="SAM" id="Phobius"/>
    </source>
</evidence>
<evidence type="ECO:0000256" key="3">
    <source>
        <dbReference type="ARBA" id="ARBA00022676"/>
    </source>
</evidence>
<proteinExistence type="inferred from homology"/>
<keyword evidence="6" id="KW-1133">Transmembrane helix</keyword>
<dbReference type="AlphaFoldDB" id="A0AAV5LEA4"/>
<keyword evidence="6" id="KW-0472">Membrane</keyword>
<sequence length="474" mass="54176">MGKKSLPLLYQIPQHRFPATFKGFFYILPISLALTTLLLIFIYISTISDVSNNQDRTTLHLESLHGSSSASITSLIEQTLPVPFDNDVDDLYADPSRTARLTKEGKWSLGELFGLNNGNFMDNKEAYHDGDLFFEDYKAMNRSFKIYVYPHSKDQPFANVLLPPESNVKGNYASELYFKKALMKSHFVTKDPGEADLFYMPFSVSPMRTDPRIDVEGIPDYVKSYIYNISHKYPYWNRTGGADHFYVACHSIGKTAMDKSFVAKLNVIQLVCSSTYFSASYFPHKDASMPQVWPREGDPPNLLTSKRKKLAFFAGAVNSPVRIALLKVWANDTEIFAHFGRLHTPYSVQLLGSKFCIHVKGFEVNTARIADALYYGCVPVILANHYDLPFTDILNWKSLAVVVHHIDIPVLKKILQGIGLEEYLMLQSNALRVRRHFQWNVPPVDFDAFHMSLYELWRRRSAVRVRLSASMEFM</sequence>
<dbReference type="InterPro" id="IPR004263">
    <property type="entry name" value="Exostosin"/>
</dbReference>
<dbReference type="Pfam" id="PF03016">
    <property type="entry name" value="Exostosin_GT47"/>
    <property type="match status" value="1"/>
</dbReference>
<protein>
    <recommendedName>
        <fullName evidence="7">Exostosin GT47 domain-containing protein</fullName>
    </recommendedName>
</protein>
<reference evidence="8 9" key="1">
    <citation type="journal article" date="2021" name="Commun. Biol.">
        <title>The genome of Shorea leprosula (Dipterocarpaceae) highlights the ecological relevance of drought in aseasonal tropical rainforests.</title>
        <authorList>
            <person name="Ng K.K.S."/>
            <person name="Kobayashi M.J."/>
            <person name="Fawcett J.A."/>
            <person name="Hatakeyama M."/>
            <person name="Paape T."/>
            <person name="Ng C.H."/>
            <person name="Ang C.C."/>
            <person name="Tnah L.H."/>
            <person name="Lee C.T."/>
            <person name="Nishiyama T."/>
            <person name="Sese J."/>
            <person name="O'Brien M.J."/>
            <person name="Copetti D."/>
            <person name="Mohd Noor M.I."/>
            <person name="Ong R.C."/>
            <person name="Putra M."/>
            <person name="Sireger I.Z."/>
            <person name="Indrioko S."/>
            <person name="Kosugi Y."/>
            <person name="Izuno A."/>
            <person name="Isagi Y."/>
            <person name="Lee S.L."/>
            <person name="Shimizu K.K."/>
        </authorList>
    </citation>
    <scope>NUCLEOTIDE SEQUENCE [LARGE SCALE GENOMIC DNA]</scope>
    <source>
        <strain evidence="8">214</strain>
    </source>
</reference>
<evidence type="ECO:0000256" key="4">
    <source>
        <dbReference type="ARBA" id="ARBA00022968"/>
    </source>
</evidence>
<dbReference type="PANTHER" id="PTHR11062">
    <property type="entry name" value="EXOSTOSIN HEPARAN SULFATE GLYCOSYLTRANSFERASE -RELATED"/>
    <property type="match status" value="1"/>
</dbReference>
<dbReference type="GO" id="GO:0016757">
    <property type="term" value="F:glycosyltransferase activity"/>
    <property type="evidence" value="ECO:0007669"/>
    <property type="project" value="UniProtKB-KW"/>
</dbReference>
<dbReference type="InterPro" id="IPR040911">
    <property type="entry name" value="Exostosin_GT47"/>
</dbReference>
<evidence type="ECO:0000259" key="7">
    <source>
        <dbReference type="Pfam" id="PF03016"/>
    </source>
</evidence>
<evidence type="ECO:0000256" key="2">
    <source>
        <dbReference type="ARBA" id="ARBA00010271"/>
    </source>
</evidence>
<dbReference type="Proteomes" id="UP001054252">
    <property type="component" value="Unassembled WGS sequence"/>
</dbReference>
<feature type="domain" description="Exostosin GT47" evidence="7">
    <location>
        <begin position="141"/>
        <end position="417"/>
    </location>
</feature>
<keyword evidence="4" id="KW-0735">Signal-anchor</keyword>
<name>A0AAV5LEA4_9ROSI</name>